<name>A0A482MU41_9CAUD</name>
<evidence type="ECO:0000313" key="1">
    <source>
        <dbReference type="EMBL" id="QBQ76702.1"/>
    </source>
</evidence>
<gene>
    <name evidence="1" type="ORF">PTXU04_00088</name>
</gene>
<keyword evidence="2" id="KW-1185">Reference proteome</keyword>
<reference evidence="1 2" key="1">
    <citation type="submission" date="2019-01" db="EMBL/GenBank/DDBJ databases">
        <title>Still something new to discover - new insights into E. coli phage diversity and taxonomy.</title>
        <authorList>
            <person name="Korf I.H.E."/>
            <person name="Adriaennsens E."/>
            <person name="Dreiseikelmann B."/>
            <person name="Kropinski A."/>
            <person name="Nimtz M."/>
            <person name="Meier-Kolthoff J.P."/>
            <person name="Rohde M."/>
            <person name="van Raaij M."/>
            <person name="Wittmann J."/>
        </authorList>
    </citation>
    <scope>NUCLEOTIDE SEQUENCE [LARGE SCALE GENOMIC DNA]</scope>
</reference>
<proteinExistence type="predicted"/>
<sequence>MKPYVLCAKYNSRVTTLFKITLYGGESLATVVSRIKAQRDRARLVGIHLAIEDLLK</sequence>
<dbReference type="EMBL" id="MK373772">
    <property type="protein sequence ID" value="QBQ76702.1"/>
    <property type="molecule type" value="Genomic_DNA"/>
</dbReference>
<accession>A0A482MU41</accession>
<protein>
    <submittedName>
        <fullName evidence="1">Uncharacterized protein</fullName>
    </submittedName>
</protein>
<dbReference type="Proteomes" id="UP000307461">
    <property type="component" value="Segment"/>
</dbReference>
<organism evidence="1 2">
    <name type="scientific">Escherichia phage PTXU04</name>
    <dbReference type="NCBI Taxonomy" id="2508206"/>
    <lineage>
        <taxon>Viruses</taxon>
        <taxon>Duplodnaviria</taxon>
        <taxon>Heunggongvirae</taxon>
        <taxon>Uroviricota</taxon>
        <taxon>Caudoviricetes</taxon>
        <taxon>Xuquatrovirus</taxon>
        <taxon>Xuquatrovirus PTXU04</taxon>
    </lineage>
</organism>
<evidence type="ECO:0000313" key="2">
    <source>
        <dbReference type="Proteomes" id="UP000307461"/>
    </source>
</evidence>